<organism evidence="1 2">
    <name type="scientific">Prevotella histicola F0411</name>
    <dbReference type="NCBI Taxonomy" id="857291"/>
    <lineage>
        <taxon>Bacteria</taxon>
        <taxon>Pseudomonadati</taxon>
        <taxon>Bacteroidota</taxon>
        <taxon>Bacteroidia</taxon>
        <taxon>Bacteroidales</taxon>
        <taxon>Prevotellaceae</taxon>
        <taxon>Prevotella</taxon>
    </lineage>
</organism>
<keyword evidence="2" id="KW-1185">Reference proteome</keyword>
<evidence type="ECO:0000313" key="2">
    <source>
        <dbReference type="Proteomes" id="UP000004597"/>
    </source>
</evidence>
<dbReference type="EMBL" id="AFXP01000019">
    <property type="protein sequence ID" value="EHG15615.1"/>
    <property type="molecule type" value="Genomic_DNA"/>
</dbReference>
<dbReference type="AlphaFoldDB" id="G6AIA9"/>
<comment type="caution">
    <text evidence="1">The sequence shown here is derived from an EMBL/GenBank/DDBJ whole genome shotgun (WGS) entry which is preliminary data.</text>
</comment>
<proteinExistence type="predicted"/>
<evidence type="ECO:0000313" key="1">
    <source>
        <dbReference type="EMBL" id="EHG15615.1"/>
    </source>
</evidence>
<protein>
    <submittedName>
        <fullName evidence="1">Uncharacterized protein</fullName>
    </submittedName>
</protein>
<reference evidence="1 2" key="1">
    <citation type="submission" date="2011-10" db="EMBL/GenBank/DDBJ databases">
        <title>The Genome Sequence of Prevotella histicola F0411.</title>
        <authorList>
            <consortium name="The Broad Institute Genome Sequencing Platform"/>
            <person name="Earl A."/>
            <person name="Ward D."/>
            <person name="Feldgarden M."/>
            <person name="Gevers D."/>
            <person name="Izard J."/>
            <person name="Ganesan A."/>
            <person name="Blanton J.M."/>
            <person name="Baranova O.V."/>
            <person name="Tanner A.C."/>
            <person name="Mathney J.M.J."/>
            <person name="Dewhirst F.E."/>
            <person name="Young S.K."/>
            <person name="Zeng Q."/>
            <person name="Gargeya S."/>
            <person name="Fitzgerald M."/>
            <person name="Haas B."/>
            <person name="Abouelleil A."/>
            <person name="Alvarado L."/>
            <person name="Arachchi H.M."/>
            <person name="Berlin A."/>
            <person name="Brown A."/>
            <person name="Chapman S.B."/>
            <person name="Chen Z."/>
            <person name="Dunbar C."/>
            <person name="Freedman E."/>
            <person name="Gearin G."/>
            <person name="Gellesch M."/>
            <person name="Goldberg J."/>
            <person name="Griggs A."/>
            <person name="Gujja S."/>
            <person name="Heiman D."/>
            <person name="Howarth C."/>
            <person name="Larson L."/>
            <person name="Lui A."/>
            <person name="MacDonald P.J.P."/>
            <person name="Montmayeur A."/>
            <person name="Murphy C."/>
            <person name="Neiman D."/>
            <person name="Pearson M."/>
            <person name="Priest M."/>
            <person name="Roberts A."/>
            <person name="Saif S."/>
            <person name="Shea T."/>
            <person name="Shenoy N."/>
            <person name="Sisk P."/>
            <person name="Stolte C."/>
            <person name="Sykes S."/>
            <person name="Wortman J."/>
            <person name="Nusbaum C."/>
            <person name="Birren B."/>
        </authorList>
    </citation>
    <scope>NUCLEOTIDE SEQUENCE [LARGE SCALE GENOMIC DNA]</scope>
    <source>
        <strain evidence="1 2">F0411</strain>
    </source>
</reference>
<accession>G6AIA9</accession>
<gene>
    <name evidence="1" type="ORF">HMPREF9138_01836</name>
</gene>
<dbReference type="Proteomes" id="UP000004597">
    <property type="component" value="Unassembled WGS sequence"/>
</dbReference>
<name>G6AIA9_9BACT</name>
<sequence>MQKGVFYKPLCNCLITYRLQSRFLAIILHFGNKGASYSVRLFHNFRFITDGHKKRGRHIRLPLFCTMKKVLPSLLNNAPYPVIEG</sequence>
<dbReference type="HOGENOM" id="CLU_2509927_0_0_10"/>